<feature type="transmembrane region" description="Helical" evidence="1">
    <location>
        <begin position="26"/>
        <end position="49"/>
    </location>
</feature>
<keyword evidence="1" id="KW-1133">Transmembrane helix</keyword>
<keyword evidence="1" id="KW-0812">Transmembrane</keyword>
<organism evidence="2 3">
    <name type="scientific">Candidatus Portnoybacteria bacterium CG11_big_fil_rev_8_21_14_0_20_44_10</name>
    <dbReference type="NCBI Taxonomy" id="1974818"/>
    <lineage>
        <taxon>Bacteria</taxon>
        <taxon>Candidatus Portnoyibacteriota</taxon>
    </lineage>
</organism>
<gene>
    <name evidence="2" type="ORF">COV85_02310</name>
</gene>
<protein>
    <submittedName>
        <fullName evidence="2">Uncharacterized protein</fullName>
    </submittedName>
</protein>
<dbReference type="Proteomes" id="UP000231550">
    <property type="component" value="Unassembled WGS sequence"/>
</dbReference>
<dbReference type="AlphaFoldDB" id="A0A2H0KQF7"/>
<accession>A0A2H0KQF7</accession>
<evidence type="ECO:0000313" key="3">
    <source>
        <dbReference type="Proteomes" id="UP000231550"/>
    </source>
</evidence>
<keyword evidence="1" id="KW-0472">Membrane</keyword>
<sequence length="179" mass="19824">MLTLNLLPPQEKEFLRLEKMSRSAIFVGRLFLFLVCIFAVLLAVTWLYLSVQVQAMNGLVSAGEGGSSSLAARELGAKITDANQKIKLLSDLQNSRVPVVDVLKNLAMAVSPEIRFDSIQFDIKKKKVVLTGHASTREQLVAFQGKLEGCPLFSEIKSPVSNFIKSEDIDFNFSFSINQ</sequence>
<comment type="caution">
    <text evidence="2">The sequence shown here is derived from an EMBL/GenBank/DDBJ whole genome shotgun (WGS) entry which is preliminary data.</text>
</comment>
<name>A0A2H0KQF7_9BACT</name>
<proteinExistence type="predicted"/>
<evidence type="ECO:0000256" key="1">
    <source>
        <dbReference type="SAM" id="Phobius"/>
    </source>
</evidence>
<dbReference type="EMBL" id="PCVN01000056">
    <property type="protein sequence ID" value="PIQ74401.1"/>
    <property type="molecule type" value="Genomic_DNA"/>
</dbReference>
<reference evidence="2 3" key="1">
    <citation type="submission" date="2017-09" db="EMBL/GenBank/DDBJ databases">
        <title>Depth-based differentiation of microbial function through sediment-hosted aquifers and enrichment of novel symbionts in the deep terrestrial subsurface.</title>
        <authorList>
            <person name="Probst A.J."/>
            <person name="Ladd B."/>
            <person name="Jarett J.K."/>
            <person name="Geller-Mcgrath D.E."/>
            <person name="Sieber C.M."/>
            <person name="Emerson J.B."/>
            <person name="Anantharaman K."/>
            <person name="Thomas B.C."/>
            <person name="Malmstrom R."/>
            <person name="Stieglmeier M."/>
            <person name="Klingl A."/>
            <person name="Woyke T."/>
            <person name="Ryan C.M."/>
            <person name="Banfield J.F."/>
        </authorList>
    </citation>
    <scope>NUCLEOTIDE SEQUENCE [LARGE SCALE GENOMIC DNA]</scope>
    <source>
        <strain evidence="2">CG11_big_fil_rev_8_21_14_0_20_44_10</strain>
    </source>
</reference>
<evidence type="ECO:0000313" key="2">
    <source>
        <dbReference type="EMBL" id="PIQ74401.1"/>
    </source>
</evidence>